<comment type="caution">
    <text evidence="1">The sequence shown here is derived from an EMBL/GenBank/DDBJ whole genome shotgun (WGS) entry which is preliminary data.</text>
</comment>
<reference evidence="1 2" key="1">
    <citation type="submission" date="2023-07" db="EMBL/GenBank/DDBJ databases">
        <title>Description of novel actinomycetes strains, isolated from tidal flat sediment.</title>
        <authorList>
            <person name="Lu C."/>
        </authorList>
    </citation>
    <scope>NUCLEOTIDE SEQUENCE [LARGE SCALE GENOMIC DNA]</scope>
    <source>
        <strain evidence="1 2">SYSU T00b441</strain>
    </source>
</reference>
<evidence type="ECO:0000313" key="2">
    <source>
        <dbReference type="Proteomes" id="UP001232536"/>
    </source>
</evidence>
<name>A0ABT9D764_9CELL</name>
<evidence type="ECO:0000313" key="1">
    <source>
        <dbReference type="EMBL" id="MDO8106681.1"/>
    </source>
</evidence>
<organism evidence="1 2">
    <name type="scientific">Actinotalea lenta</name>
    <dbReference type="NCBI Taxonomy" id="3064654"/>
    <lineage>
        <taxon>Bacteria</taxon>
        <taxon>Bacillati</taxon>
        <taxon>Actinomycetota</taxon>
        <taxon>Actinomycetes</taxon>
        <taxon>Micrococcales</taxon>
        <taxon>Cellulomonadaceae</taxon>
        <taxon>Actinotalea</taxon>
    </lineage>
</organism>
<protein>
    <submittedName>
        <fullName evidence="1">SRPBCC family protein</fullName>
    </submittedName>
</protein>
<accession>A0ABT9D764</accession>
<dbReference type="EMBL" id="JAUQYP010000001">
    <property type="protein sequence ID" value="MDO8106681.1"/>
    <property type="molecule type" value="Genomic_DNA"/>
</dbReference>
<sequence length="175" mass="19370">MSTRHRRAPQRSTVLPVPAEQAFDLLTDVRRHADWVPLTRIDLLGPADERGHLVRGGTFVAVTGLGARRTGSPAPRRREHLRLVDRMRLEHLDPPRTADRHPGKARYLKLGPVLTGWAEVVVHPLATDVCEVEWTERIGVRGLPDAVTGPLGWLPTTAMLRTVLARASRTATEGS</sequence>
<dbReference type="SUPFAM" id="SSF55961">
    <property type="entry name" value="Bet v1-like"/>
    <property type="match status" value="1"/>
</dbReference>
<dbReference type="RefSeq" id="WP_304600325.1">
    <property type="nucleotide sequence ID" value="NZ_JAUQYO010000001.1"/>
</dbReference>
<proteinExistence type="predicted"/>
<dbReference type="InterPro" id="IPR023393">
    <property type="entry name" value="START-like_dom_sf"/>
</dbReference>
<dbReference type="Gene3D" id="3.30.530.20">
    <property type="match status" value="1"/>
</dbReference>
<dbReference type="CDD" id="cd07812">
    <property type="entry name" value="SRPBCC"/>
    <property type="match status" value="1"/>
</dbReference>
<gene>
    <name evidence="1" type="ORF">Q6348_05655</name>
</gene>
<keyword evidence="2" id="KW-1185">Reference proteome</keyword>
<dbReference type="Proteomes" id="UP001232536">
    <property type="component" value="Unassembled WGS sequence"/>
</dbReference>